<feature type="transmembrane region" description="Helical" evidence="6">
    <location>
        <begin position="367"/>
        <end position="389"/>
    </location>
</feature>
<dbReference type="AlphaFoldDB" id="A0A2U1JYX2"/>
<name>A0A2U1JYX2_9BACI</name>
<evidence type="ECO:0000256" key="2">
    <source>
        <dbReference type="ARBA" id="ARBA00022475"/>
    </source>
</evidence>
<protein>
    <recommendedName>
        <fullName evidence="7">ABC-2 type transporter transmembrane domain-containing protein</fullName>
    </recommendedName>
</protein>
<gene>
    <name evidence="8" type="ORF">DCC39_11360</name>
</gene>
<feature type="transmembrane region" description="Helical" evidence="6">
    <location>
        <begin position="21"/>
        <end position="38"/>
    </location>
</feature>
<evidence type="ECO:0000256" key="6">
    <source>
        <dbReference type="SAM" id="Phobius"/>
    </source>
</evidence>
<organism evidence="8 9">
    <name type="scientific">Pueribacillus theae</name>
    <dbReference type="NCBI Taxonomy" id="2171751"/>
    <lineage>
        <taxon>Bacteria</taxon>
        <taxon>Bacillati</taxon>
        <taxon>Bacillota</taxon>
        <taxon>Bacilli</taxon>
        <taxon>Bacillales</taxon>
        <taxon>Bacillaceae</taxon>
        <taxon>Pueribacillus</taxon>
    </lineage>
</organism>
<dbReference type="OrthoDB" id="9768837at2"/>
<evidence type="ECO:0000256" key="5">
    <source>
        <dbReference type="ARBA" id="ARBA00023136"/>
    </source>
</evidence>
<feature type="domain" description="ABC-2 type transporter transmembrane" evidence="7">
    <location>
        <begin position="19"/>
        <end position="386"/>
    </location>
</feature>
<dbReference type="GO" id="GO:0140359">
    <property type="term" value="F:ABC-type transporter activity"/>
    <property type="evidence" value="ECO:0007669"/>
    <property type="project" value="InterPro"/>
</dbReference>
<feature type="transmembrane region" description="Helical" evidence="6">
    <location>
        <begin position="278"/>
        <end position="300"/>
    </location>
</feature>
<keyword evidence="9" id="KW-1185">Reference proteome</keyword>
<evidence type="ECO:0000313" key="9">
    <source>
        <dbReference type="Proteomes" id="UP000245998"/>
    </source>
</evidence>
<feature type="transmembrane region" description="Helical" evidence="6">
    <location>
        <begin position="312"/>
        <end position="331"/>
    </location>
</feature>
<dbReference type="PANTHER" id="PTHR30294:SF29">
    <property type="entry name" value="MULTIDRUG ABC TRANSPORTER PERMEASE YBHS-RELATED"/>
    <property type="match status" value="1"/>
</dbReference>
<evidence type="ECO:0000256" key="1">
    <source>
        <dbReference type="ARBA" id="ARBA00004651"/>
    </source>
</evidence>
<comment type="caution">
    <text evidence="8">The sequence shown here is derived from an EMBL/GenBank/DDBJ whole genome shotgun (WGS) entry which is preliminary data.</text>
</comment>
<comment type="subcellular location">
    <subcellularLocation>
        <location evidence="1">Cell membrane</location>
        <topology evidence="1">Multi-pass membrane protein</topology>
    </subcellularLocation>
</comment>
<feature type="transmembrane region" description="Helical" evidence="6">
    <location>
        <begin position="182"/>
        <end position="207"/>
    </location>
</feature>
<feature type="transmembrane region" description="Helical" evidence="6">
    <location>
        <begin position="228"/>
        <end position="254"/>
    </location>
</feature>
<dbReference type="Proteomes" id="UP000245998">
    <property type="component" value="Unassembled WGS sequence"/>
</dbReference>
<evidence type="ECO:0000259" key="7">
    <source>
        <dbReference type="Pfam" id="PF12698"/>
    </source>
</evidence>
<evidence type="ECO:0000313" key="8">
    <source>
        <dbReference type="EMBL" id="PWA10421.1"/>
    </source>
</evidence>
<keyword evidence="2" id="KW-1003">Cell membrane</keyword>
<evidence type="ECO:0000256" key="4">
    <source>
        <dbReference type="ARBA" id="ARBA00022989"/>
    </source>
</evidence>
<dbReference type="RefSeq" id="WP_116555020.1">
    <property type="nucleotide sequence ID" value="NZ_QCZG01000022.1"/>
</dbReference>
<dbReference type="EMBL" id="QCZG01000022">
    <property type="protein sequence ID" value="PWA10421.1"/>
    <property type="molecule type" value="Genomic_DNA"/>
</dbReference>
<accession>A0A2U1JYX2</accession>
<dbReference type="Pfam" id="PF12698">
    <property type="entry name" value="ABC2_membrane_3"/>
    <property type="match status" value="1"/>
</dbReference>
<dbReference type="InterPro" id="IPR013525">
    <property type="entry name" value="ABC2_TM"/>
</dbReference>
<proteinExistence type="predicted"/>
<dbReference type="GO" id="GO:0005886">
    <property type="term" value="C:plasma membrane"/>
    <property type="evidence" value="ECO:0007669"/>
    <property type="project" value="UniProtKB-SubCell"/>
</dbReference>
<evidence type="ECO:0000256" key="3">
    <source>
        <dbReference type="ARBA" id="ARBA00022692"/>
    </source>
</evidence>
<dbReference type="PANTHER" id="PTHR30294">
    <property type="entry name" value="MEMBRANE COMPONENT OF ABC TRANSPORTER YHHJ-RELATED"/>
    <property type="match status" value="1"/>
</dbReference>
<keyword evidence="4 6" id="KW-1133">Transmembrane helix</keyword>
<keyword evidence="3 6" id="KW-0812">Transmembrane</keyword>
<reference evidence="8 9" key="1">
    <citation type="submission" date="2018-04" db="EMBL/GenBank/DDBJ databases">
        <title>Camelliibacillus theae gen. nov., sp. nov., isolated from Pu'er tea.</title>
        <authorList>
            <person name="Niu L."/>
        </authorList>
    </citation>
    <scope>NUCLEOTIDE SEQUENCE [LARGE SCALE GENOMIC DNA]</scope>
    <source>
        <strain evidence="8 9">T8</strain>
    </source>
</reference>
<keyword evidence="5 6" id="KW-0472">Membrane</keyword>
<dbReference type="InterPro" id="IPR051449">
    <property type="entry name" value="ABC-2_transporter_component"/>
</dbReference>
<feature type="transmembrane region" description="Helical" evidence="6">
    <location>
        <begin position="337"/>
        <end position="355"/>
    </location>
</feature>
<sequence length="413" mass="45608">MSKFWTVLFHTYISRVKTKSFIISTIITMLFVLAFLNVDKIFALFEDDEVKQVAVIDQTEQLFDPLVKQIEQSGDEIELHKFEEDEKAAEDAIHEGELDGVLILSFNDEGLPEGVLKAGTVTEEKWIGPLENALQQMKVMIATNQLELSPEEVAAIYEPVSFERIAIEEGAKTETEVAQATFIVNFLTILIYMAVLIYGMMIVTDVAQEKSSRVMEILVSSVSPVAQMFGKIFGIALLGVTQIVVLILVGFLSIQSTSNTEDSIANVLQLNQLPVSTLVYAVVFFLLGFLLYATLLAMLGSLVSRVEDANQVVTPVVMLIIAAFFLATFGMNAPESTFITVMSFIPFFTPMLMLMRVGMLQIPVWEIALSIGLLAGTVVLFAIIGARIYRGGVLMYGKTSLKDIKQAIALTKK</sequence>